<dbReference type="EMBL" id="NBYY01000011">
    <property type="protein sequence ID" value="PCS23161.1"/>
    <property type="molecule type" value="Genomic_DNA"/>
</dbReference>
<sequence>MVETVLMVEGTFKHPLRGLEGFLNLVFTLMNVPLESLTYTCISKRLTAVEVQYCLPNRRAVTTC</sequence>
<comment type="caution">
    <text evidence="2">The sequence shown here is derived from an EMBL/GenBank/DDBJ whole genome shotgun (WGS) entry which is preliminary data.</text>
</comment>
<dbReference type="RefSeq" id="WP_097356205.1">
    <property type="nucleotide sequence ID" value="NZ_CAWNJE010000006.1"/>
</dbReference>
<feature type="domain" description="Transposase DDE" evidence="1">
    <location>
        <begin position="2"/>
        <end position="58"/>
    </location>
</feature>
<name>A0A2A5T4T8_9GAMM</name>
<organism evidence="2 3">
    <name type="scientific">Candidatus Enterovibrio escicola</name>
    <dbReference type="NCBI Taxonomy" id="1927127"/>
    <lineage>
        <taxon>Bacteria</taxon>
        <taxon>Pseudomonadati</taxon>
        <taxon>Pseudomonadota</taxon>
        <taxon>Gammaproteobacteria</taxon>
        <taxon>Vibrionales</taxon>
        <taxon>Vibrionaceae</taxon>
        <taxon>Enterovibrio</taxon>
    </lineage>
</organism>
<dbReference type="Pfam" id="PF13737">
    <property type="entry name" value="DDE_Tnp_1_5"/>
    <property type="match status" value="1"/>
</dbReference>
<proteinExistence type="predicted"/>
<evidence type="ECO:0000313" key="3">
    <source>
        <dbReference type="Proteomes" id="UP000219020"/>
    </source>
</evidence>
<dbReference type="AlphaFoldDB" id="A0A2A5T4T8"/>
<reference evidence="3" key="1">
    <citation type="submission" date="2017-04" db="EMBL/GenBank/DDBJ databases">
        <title>Genome evolution of the luminous symbionts of deep sea anglerfish.</title>
        <authorList>
            <person name="Hendry T.A."/>
        </authorList>
    </citation>
    <scope>NUCLEOTIDE SEQUENCE [LARGE SCALE GENOMIC DNA]</scope>
</reference>
<accession>A0A2A5T4T8</accession>
<gene>
    <name evidence="2" type="ORF">BTN49_1157</name>
</gene>
<protein>
    <submittedName>
        <fullName evidence="2">Mobile element protein</fullName>
    </submittedName>
</protein>
<evidence type="ECO:0000313" key="2">
    <source>
        <dbReference type="EMBL" id="PCS23161.1"/>
    </source>
</evidence>
<keyword evidence="3" id="KW-1185">Reference proteome</keyword>
<evidence type="ECO:0000259" key="1">
    <source>
        <dbReference type="Pfam" id="PF13737"/>
    </source>
</evidence>
<dbReference type="Proteomes" id="UP000219020">
    <property type="component" value="Unassembled WGS sequence"/>
</dbReference>
<dbReference type="InterPro" id="IPR025668">
    <property type="entry name" value="Tnp_DDE_dom"/>
</dbReference>